<keyword evidence="3" id="KW-1185">Reference proteome</keyword>
<evidence type="ECO:0000256" key="1">
    <source>
        <dbReference type="SAM" id="SignalP"/>
    </source>
</evidence>
<sequence length="84" mass="9435">MAGWSCLCELSLVLPSWLPHAWPLAATRHEDDQRRGRGLVLGGSWTQAIPMYWLQAAVDLQPEEQARSLIRKYQGGCRCVLQGT</sequence>
<dbReference type="AlphaFoldDB" id="A0A165KNZ9"/>
<accession>A0A165KNZ9</accession>
<keyword evidence="1" id="KW-0732">Signal</keyword>
<proteinExistence type="predicted"/>
<dbReference type="EMBL" id="KV429190">
    <property type="protein sequence ID" value="KZT63391.1"/>
    <property type="molecule type" value="Genomic_DNA"/>
</dbReference>
<evidence type="ECO:0008006" key="4">
    <source>
        <dbReference type="Google" id="ProtNLM"/>
    </source>
</evidence>
<name>A0A165KNZ9_9APHY</name>
<dbReference type="Proteomes" id="UP000076727">
    <property type="component" value="Unassembled WGS sequence"/>
</dbReference>
<gene>
    <name evidence="2" type="ORF">DAEQUDRAFT_733882</name>
</gene>
<protein>
    <recommendedName>
        <fullName evidence="4">Secreted protein</fullName>
    </recommendedName>
</protein>
<feature type="chain" id="PRO_5007861108" description="Secreted protein" evidence="1">
    <location>
        <begin position="24"/>
        <end position="84"/>
    </location>
</feature>
<evidence type="ECO:0000313" key="2">
    <source>
        <dbReference type="EMBL" id="KZT63391.1"/>
    </source>
</evidence>
<organism evidence="2 3">
    <name type="scientific">Daedalea quercina L-15889</name>
    <dbReference type="NCBI Taxonomy" id="1314783"/>
    <lineage>
        <taxon>Eukaryota</taxon>
        <taxon>Fungi</taxon>
        <taxon>Dikarya</taxon>
        <taxon>Basidiomycota</taxon>
        <taxon>Agaricomycotina</taxon>
        <taxon>Agaricomycetes</taxon>
        <taxon>Polyporales</taxon>
        <taxon>Fomitopsis</taxon>
    </lineage>
</organism>
<evidence type="ECO:0000313" key="3">
    <source>
        <dbReference type="Proteomes" id="UP000076727"/>
    </source>
</evidence>
<feature type="signal peptide" evidence="1">
    <location>
        <begin position="1"/>
        <end position="23"/>
    </location>
</feature>
<reference evidence="2 3" key="1">
    <citation type="journal article" date="2016" name="Mol. Biol. Evol.">
        <title>Comparative Genomics of Early-Diverging Mushroom-Forming Fungi Provides Insights into the Origins of Lignocellulose Decay Capabilities.</title>
        <authorList>
            <person name="Nagy L.G."/>
            <person name="Riley R."/>
            <person name="Tritt A."/>
            <person name="Adam C."/>
            <person name="Daum C."/>
            <person name="Floudas D."/>
            <person name="Sun H."/>
            <person name="Yadav J.S."/>
            <person name="Pangilinan J."/>
            <person name="Larsson K.H."/>
            <person name="Matsuura K."/>
            <person name="Barry K."/>
            <person name="Labutti K."/>
            <person name="Kuo R."/>
            <person name="Ohm R.A."/>
            <person name="Bhattacharya S.S."/>
            <person name="Shirouzu T."/>
            <person name="Yoshinaga Y."/>
            <person name="Martin F.M."/>
            <person name="Grigoriev I.V."/>
            <person name="Hibbett D.S."/>
        </authorList>
    </citation>
    <scope>NUCLEOTIDE SEQUENCE [LARGE SCALE GENOMIC DNA]</scope>
    <source>
        <strain evidence="2 3">L-15889</strain>
    </source>
</reference>